<keyword evidence="6" id="KW-0472">Membrane</keyword>
<dbReference type="AlphaFoldDB" id="A0A940DS08"/>
<evidence type="ECO:0000256" key="3">
    <source>
        <dbReference type="ARBA" id="ARBA00022475"/>
    </source>
</evidence>
<dbReference type="EMBL" id="JADILV010000024">
    <property type="protein sequence ID" value="MBO8483241.1"/>
    <property type="molecule type" value="Genomic_DNA"/>
</dbReference>
<comment type="caution">
    <text evidence="8">The sequence shown here is derived from an EMBL/GenBank/DDBJ whole genome shotgun (WGS) entry which is preliminary data.</text>
</comment>
<accession>A0A940DS08</accession>
<keyword evidence="7" id="KW-0813">Transport</keyword>
<dbReference type="GO" id="GO:0015031">
    <property type="term" value="P:protein transport"/>
    <property type="evidence" value="ECO:0007669"/>
    <property type="project" value="UniProtKB-KW"/>
</dbReference>
<keyword evidence="4 7" id="KW-0812">Transmembrane</keyword>
<evidence type="ECO:0000256" key="4">
    <source>
        <dbReference type="ARBA" id="ARBA00022692"/>
    </source>
</evidence>
<evidence type="ECO:0000256" key="5">
    <source>
        <dbReference type="ARBA" id="ARBA00022989"/>
    </source>
</evidence>
<dbReference type="GO" id="GO:0022857">
    <property type="term" value="F:transmembrane transporter activity"/>
    <property type="evidence" value="ECO:0007669"/>
    <property type="project" value="InterPro"/>
</dbReference>
<keyword evidence="5" id="KW-1133">Transmembrane helix</keyword>
<reference evidence="8" key="1">
    <citation type="submission" date="2020-10" db="EMBL/GenBank/DDBJ databases">
        <authorList>
            <person name="Gilroy R."/>
        </authorList>
    </citation>
    <scope>NUCLEOTIDE SEQUENCE</scope>
    <source>
        <strain evidence="8">G3-8215</strain>
    </source>
</reference>
<proteinExistence type="inferred from homology"/>
<dbReference type="InterPro" id="IPR003400">
    <property type="entry name" value="ExbD"/>
</dbReference>
<evidence type="ECO:0000256" key="7">
    <source>
        <dbReference type="RuleBase" id="RU003879"/>
    </source>
</evidence>
<comment type="similarity">
    <text evidence="2 7">Belongs to the ExbD/TolR family.</text>
</comment>
<evidence type="ECO:0000313" key="9">
    <source>
        <dbReference type="Proteomes" id="UP000725002"/>
    </source>
</evidence>
<evidence type="ECO:0000256" key="6">
    <source>
        <dbReference type="ARBA" id="ARBA00023136"/>
    </source>
</evidence>
<gene>
    <name evidence="8" type="ORF">IAB75_03895</name>
</gene>
<reference evidence="8" key="2">
    <citation type="journal article" date="2021" name="PeerJ">
        <title>Extensive microbial diversity within the chicken gut microbiome revealed by metagenomics and culture.</title>
        <authorList>
            <person name="Gilroy R."/>
            <person name="Ravi A."/>
            <person name="Getino M."/>
            <person name="Pursley I."/>
            <person name="Horton D.L."/>
            <person name="Alikhan N.F."/>
            <person name="Baker D."/>
            <person name="Gharbi K."/>
            <person name="Hall N."/>
            <person name="Watson M."/>
            <person name="Adriaenssens E.M."/>
            <person name="Foster-Nyarko E."/>
            <person name="Jarju S."/>
            <person name="Secka A."/>
            <person name="Antonio M."/>
            <person name="Oren A."/>
            <person name="Chaudhuri R.R."/>
            <person name="La Ragione R."/>
            <person name="Hildebrand F."/>
            <person name="Pallen M.J."/>
        </authorList>
    </citation>
    <scope>NUCLEOTIDE SEQUENCE</scope>
    <source>
        <strain evidence="8">G3-8215</strain>
    </source>
</reference>
<dbReference type="PANTHER" id="PTHR30558:SF7">
    <property type="entry name" value="TOL-PAL SYSTEM PROTEIN TOLR"/>
    <property type="match status" value="1"/>
</dbReference>
<dbReference type="GO" id="GO:0005886">
    <property type="term" value="C:plasma membrane"/>
    <property type="evidence" value="ECO:0007669"/>
    <property type="project" value="UniProtKB-SubCell"/>
</dbReference>
<comment type="subcellular location">
    <subcellularLocation>
        <location evidence="1">Cell membrane</location>
        <topology evidence="1">Single-pass membrane protein</topology>
    </subcellularLocation>
    <subcellularLocation>
        <location evidence="7">Cell membrane</location>
        <topology evidence="7">Single-pass type II membrane protein</topology>
    </subcellularLocation>
</comment>
<evidence type="ECO:0000256" key="1">
    <source>
        <dbReference type="ARBA" id="ARBA00004162"/>
    </source>
</evidence>
<keyword evidence="7" id="KW-0653">Protein transport</keyword>
<sequence length="137" mass="15316">MAIKRNTRITAEFSMSSMTDIVFLLLVFFLVTSTLVNPNALKLLLPKSTGQVAAKATVSVSIKHYLDSDTFSYHINGDPKPVKFTEIEDDLVDLLQNEPDPTFSIYADETVPIKEVVQVMNIAKRNHYKVILATSPE</sequence>
<keyword evidence="3" id="KW-1003">Cell membrane</keyword>
<dbReference type="Gene3D" id="3.30.420.270">
    <property type="match status" value="1"/>
</dbReference>
<dbReference type="PANTHER" id="PTHR30558">
    <property type="entry name" value="EXBD MEMBRANE COMPONENT OF PMF-DRIVEN MACROMOLECULE IMPORT SYSTEM"/>
    <property type="match status" value="1"/>
</dbReference>
<dbReference type="Proteomes" id="UP000725002">
    <property type="component" value="Unassembled WGS sequence"/>
</dbReference>
<organism evidence="8 9">
    <name type="scientific">Candidatus Cryptobacteroides avicola</name>
    <dbReference type="NCBI Taxonomy" id="2840757"/>
    <lineage>
        <taxon>Bacteria</taxon>
        <taxon>Pseudomonadati</taxon>
        <taxon>Bacteroidota</taxon>
        <taxon>Bacteroidia</taxon>
        <taxon>Bacteroidales</taxon>
        <taxon>Candidatus Cryptobacteroides</taxon>
    </lineage>
</organism>
<dbReference type="Pfam" id="PF02472">
    <property type="entry name" value="ExbD"/>
    <property type="match status" value="1"/>
</dbReference>
<name>A0A940DS08_9BACT</name>
<protein>
    <submittedName>
        <fullName evidence="8">Biopolymer transporter ExbD</fullName>
    </submittedName>
</protein>
<evidence type="ECO:0000256" key="2">
    <source>
        <dbReference type="ARBA" id="ARBA00005811"/>
    </source>
</evidence>
<evidence type="ECO:0000313" key="8">
    <source>
        <dbReference type="EMBL" id="MBO8483241.1"/>
    </source>
</evidence>